<dbReference type="InterPro" id="IPR017907">
    <property type="entry name" value="Znf_RING_CS"/>
</dbReference>
<evidence type="ECO:0000256" key="6">
    <source>
        <dbReference type="ARBA" id="ARBA00022833"/>
    </source>
</evidence>
<dbReference type="Pfam" id="PF00097">
    <property type="entry name" value="zf-C3HC4"/>
    <property type="match status" value="1"/>
</dbReference>
<evidence type="ECO:0000313" key="12">
    <source>
        <dbReference type="Ensembl" id="ENSKMAP00000006906.1"/>
    </source>
</evidence>
<dbReference type="Pfam" id="PF00643">
    <property type="entry name" value="zf-B_box"/>
    <property type="match status" value="1"/>
</dbReference>
<dbReference type="GO" id="GO:0005737">
    <property type="term" value="C:cytoplasm"/>
    <property type="evidence" value="ECO:0007669"/>
    <property type="project" value="UniProtKB-SubCell"/>
</dbReference>
<evidence type="ECO:0000313" key="13">
    <source>
        <dbReference type="Proteomes" id="UP000264800"/>
    </source>
</evidence>
<evidence type="ECO:0000259" key="11">
    <source>
        <dbReference type="PROSITE" id="PS50188"/>
    </source>
</evidence>
<dbReference type="GeneTree" id="ENSGT00970000193390"/>
<dbReference type="InterPro" id="IPR003877">
    <property type="entry name" value="SPRY_dom"/>
</dbReference>
<evidence type="ECO:0000256" key="7">
    <source>
        <dbReference type="PROSITE-ProRule" id="PRU00024"/>
    </source>
</evidence>
<keyword evidence="4" id="KW-0479">Metal-binding</keyword>
<evidence type="ECO:0000256" key="2">
    <source>
        <dbReference type="ARBA" id="ARBA00008518"/>
    </source>
</evidence>
<keyword evidence="6" id="KW-0862">Zinc</keyword>
<dbReference type="Pfam" id="PF13765">
    <property type="entry name" value="PRY"/>
    <property type="match status" value="1"/>
</dbReference>
<dbReference type="Pfam" id="PF00622">
    <property type="entry name" value="SPRY"/>
    <property type="match status" value="1"/>
</dbReference>
<dbReference type="PROSITE" id="PS00518">
    <property type="entry name" value="ZF_RING_1"/>
    <property type="match status" value="1"/>
</dbReference>
<organism evidence="12 13">
    <name type="scientific">Kryptolebias marmoratus</name>
    <name type="common">Mangrove killifish</name>
    <name type="synonym">Rivulus marmoratus</name>
    <dbReference type="NCBI Taxonomy" id="37003"/>
    <lineage>
        <taxon>Eukaryota</taxon>
        <taxon>Metazoa</taxon>
        <taxon>Chordata</taxon>
        <taxon>Craniata</taxon>
        <taxon>Vertebrata</taxon>
        <taxon>Euteleostomi</taxon>
        <taxon>Actinopterygii</taxon>
        <taxon>Neopterygii</taxon>
        <taxon>Teleostei</taxon>
        <taxon>Neoteleostei</taxon>
        <taxon>Acanthomorphata</taxon>
        <taxon>Ovalentaria</taxon>
        <taxon>Atherinomorphae</taxon>
        <taxon>Cyprinodontiformes</taxon>
        <taxon>Rivulidae</taxon>
        <taxon>Kryptolebias</taxon>
    </lineage>
</organism>
<dbReference type="PANTHER" id="PTHR24103">
    <property type="entry name" value="E3 UBIQUITIN-PROTEIN LIGASE TRIM"/>
    <property type="match status" value="1"/>
</dbReference>
<dbReference type="Gene3D" id="3.30.40.10">
    <property type="entry name" value="Zinc/RING finger domain, C3HC4 (zinc finger)"/>
    <property type="match status" value="1"/>
</dbReference>
<dbReference type="SUPFAM" id="SSF57845">
    <property type="entry name" value="B-box zinc-binding domain"/>
    <property type="match status" value="1"/>
</dbReference>
<dbReference type="Ensembl" id="ENSKMAT00000007019.1">
    <property type="protein sequence ID" value="ENSKMAP00000006906.1"/>
    <property type="gene ID" value="ENSKMAG00000005209.1"/>
</dbReference>
<dbReference type="PROSITE" id="PS50188">
    <property type="entry name" value="B302_SPRY"/>
    <property type="match status" value="1"/>
</dbReference>
<dbReference type="InterPro" id="IPR018957">
    <property type="entry name" value="Znf_C3HC4_RING-type"/>
</dbReference>
<protein>
    <submittedName>
        <fullName evidence="12">Nuclear factor 7, brain-like</fullName>
    </submittedName>
</protein>
<keyword evidence="8" id="KW-0175">Coiled coil</keyword>
<accession>A0A3Q2ZSV9</accession>
<name>A0A3Q2ZSV9_KRYMA</name>
<evidence type="ECO:0000259" key="10">
    <source>
        <dbReference type="PROSITE" id="PS50119"/>
    </source>
</evidence>
<dbReference type="GO" id="GO:0008270">
    <property type="term" value="F:zinc ion binding"/>
    <property type="evidence" value="ECO:0007669"/>
    <property type="project" value="UniProtKB-KW"/>
</dbReference>
<comment type="similarity">
    <text evidence="2">Belongs to the TRIM/RBCC family.</text>
</comment>
<dbReference type="InterPro" id="IPR001841">
    <property type="entry name" value="Znf_RING"/>
</dbReference>
<dbReference type="PROSITE" id="PS50089">
    <property type="entry name" value="ZF_RING_2"/>
    <property type="match status" value="1"/>
</dbReference>
<dbReference type="SMART" id="SM00184">
    <property type="entry name" value="RING"/>
    <property type="match status" value="1"/>
</dbReference>
<comment type="subcellular location">
    <subcellularLocation>
        <location evidence="1">Cytoplasm</location>
    </subcellularLocation>
</comment>
<dbReference type="SMART" id="SM00589">
    <property type="entry name" value="PRY"/>
    <property type="match status" value="1"/>
</dbReference>
<dbReference type="InterPro" id="IPR003879">
    <property type="entry name" value="Butyrophylin_SPRY"/>
</dbReference>
<dbReference type="InterPro" id="IPR013320">
    <property type="entry name" value="ConA-like_dom_sf"/>
</dbReference>
<dbReference type="InterPro" id="IPR043136">
    <property type="entry name" value="B30.2/SPRY_sf"/>
</dbReference>
<sequence>MRLQIKPFFSSLTSERNAVWPHAGQKHEGNASRCVKAPPPAWFTQPTRSGSRFTRGNKKHNISVLHQRCLNDSVDHSEGKELQTHRLAVTSVPAGFHLEKMASRQEDDLSCTICHDIFKNPVLLSCSHSFCKVCLENWFKRKQSKLCPVCRTEVPQSDPPLNLALRNLCEDFLLERNQPPSVGSVHLCGLHSEKLKLFCLDHKEPVCVVCRDSKSHANHKLRPIDEAGPDYRAELLRLLEPVWEQLKTSKRVKENCEETAEHIKVQARQTETQIRLQFQKLHQFLRDEEEAKITALREEKEQKIQVMLEKIEELNREIATFSDTIRETEEKLQAEDVPFLQSYNATVKKIQQSVRLDGPGLVPGALIDEAKHLSNLSYNIWNKMKEMVSYTPVTLDPNTAYPELMLSEDLTGVRRGQKQKLPKNPERFDFSISVLASEGFDSGSHSWEVEVGDSASWEVGVIAESSERTGGTGLQQGLWKIVFLKDKYIACSSQAPDTVVSLKKIRKIKVNLNWSRGRLLFSDPDTNTYIHTFRGTFTEKLFPYFNTTEEMPLRILPVNLSEASTASRWWPFA</sequence>
<evidence type="ECO:0000259" key="9">
    <source>
        <dbReference type="PROSITE" id="PS50089"/>
    </source>
</evidence>
<feature type="domain" description="B box-type" evidence="10">
    <location>
        <begin position="183"/>
        <end position="224"/>
    </location>
</feature>
<dbReference type="InterPro" id="IPR003613">
    <property type="entry name" value="Ubox_domain"/>
</dbReference>
<evidence type="ECO:0000256" key="8">
    <source>
        <dbReference type="SAM" id="Coils"/>
    </source>
</evidence>
<evidence type="ECO:0000256" key="3">
    <source>
        <dbReference type="ARBA" id="ARBA00022490"/>
    </source>
</evidence>
<dbReference type="SMART" id="SM00504">
    <property type="entry name" value="Ubox"/>
    <property type="match status" value="1"/>
</dbReference>
<dbReference type="SUPFAM" id="SSF49899">
    <property type="entry name" value="Concanavalin A-like lectins/glucanases"/>
    <property type="match status" value="1"/>
</dbReference>
<dbReference type="InterPro" id="IPR050143">
    <property type="entry name" value="TRIM/RBCC"/>
</dbReference>
<keyword evidence="3" id="KW-0963">Cytoplasm</keyword>
<reference evidence="12" key="2">
    <citation type="submission" date="2025-09" db="UniProtKB">
        <authorList>
            <consortium name="Ensembl"/>
        </authorList>
    </citation>
    <scope>IDENTIFICATION</scope>
</reference>
<dbReference type="InterPro" id="IPR001870">
    <property type="entry name" value="B30.2/SPRY"/>
</dbReference>
<dbReference type="SUPFAM" id="SSF57850">
    <property type="entry name" value="RING/U-box"/>
    <property type="match status" value="1"/>
</dbReference>
<dbReference type="InterPro" id="IPR000315">
    <property type="entry name" value="Znf_B-box"/>
</dbReference>
<evidence type="ECO:0000256" key="4">
    <source>
        <dbReference type="ARBA" id="ARBA00022723"/>
    </source>
</evidence>
<feature type="coiled-coil region" evidence="8">
    <location>
        <begin position="253"/>
        <end position="331"/>
    </location>
</feature>
<feature type="domain" description="B30.2/SPRY" evidence="11">
    <location>
        <begin position="373"/>
        <end position="565"/>
    </location>
</feature>
<dbReference type="Gene3D" id="2.60.120.920">
    <property type="match status" value="1"/>
</dbReference>
<feature type="domain" description="RING-type" evidence="9">
    <location>
        <begin position="111"/>
        <end position="151"/>
    </location>
</feature>
<dbReference type="AlphaFoldDB" id="A0A3Q2ZSV9"/>
<proteinExistence type="inferred from homology"/>
<evidence type="ECO:0000256" key="1">
    <source>
        <dbReference type="ARBA" id="ARBA00004496"/>
    </source>
</evidence>
<dbReference type="OMA" id="YRSESSH"/>
<dbReference type="PRINTS" id="PR01407">
    <property type="entry name" value="BUTYPHLNCDUF"/>
</dbReference>
<dbReference type="PROSITE" id="PS50119">
    <property type="entry name" value="ZF_BBOX"/>
    <property type="match status" value="1"/>
</dbReference>
<dbReference type="Gene3D" id="3.30.160.60">
    <property type="entry name" value="Classic Zinc Finger"/>
    <property type="match status" value="1"/>
</dbReference>
<dbReference type="CDD" id="cd12893">
    <property type="entry name" value="SPRY_PRY_TRIM35"/>
    <property type="match status" value="1"/>
</dbReference>
<dbReference type="GO" id="GO:0004842">
    <property type="term" value="F:ubiquitin-protein transferase activity"/>
    <property type="evidence" value="ECO:0007669"/>
    <property type="project" value="InterPro"/>
</dbReference>
<dbReference type="Proteomes" id="UP000264800">
    <property type="component" value="Unplaced"/>
</dbReference>
<keyword evidence="5 7" id="KW-0863">Zinc-finger</keyword>
<evidence type="ECO:0000256" key="5">
    <source>
        <dbReference type="ARBA" id="ARBA00022771"/>
    </source>
</evidence>
<reference evidence="12" key="1">
    <citation type="submission" date="2025-08" db="UniProtKB">
        <authorList>
            <consortium name="Ensembl"/>
        </authorList>
    </citation>
    <scope>IDENTIFICATION</scope>
</reference>
<dbReference type="GO" id="GO:0016567">
    <property type="term" value="P:protein ubiquitination"/>
    <property type="evidence" value="ECO:0007669"/>
    <property type="project" value="InterPro"/>
</dbReference>
<dbReference type="SMART" id="SM00336">
    <property type="entry name" value="BBOX"/>
    <property type="match status" value="1"/>
</dbReference>
<dbReference type="InterPro" id="IPR006574">
    <property type="entry name" value="PRY"/>
</dbReference>
<dbReference type="InterPro" id="IPR013083">
    <property type="entry name" value="Znf_RING/FYVE/PHD"/>
</dbReference>
<keyword evidence="13" id="KW-1185">Reference proteome</keyword>